<reference evidence="2" key="1">
    <citation type="submission" date="2020-11" db="EMBL/GenBank/DDBJ databases">
        <authorList>
            <person name="Tran Van P."/>
        </authorList>
    </citation>
    <scope>NUCLEOTIDE SEQUENCE</scope>
</reference>
<gene>
    <name evidence="2" type="ORF">TSIB3V08_LOCUS10288</name>
</gene>
<dbReference type="EMBL" id="OC006691">
    <property type="protein sequence ID" value="CAD7266268.1"/>
    <property type="molecule type" value="Genomic_DNA"/>
</dbReference>
<dbReference type="AlphaFoldDB" id="A0A7R9B4U9"/>
<accession>A0A7R9B4U9</accession>
<organism evidence="2">
    <name type="scientific">Timema shepardi</name>
    <name type="common">Walking stick</name>
    <dbReference type="NCBI Taxonomy" id="629360"/>
    <lineage>
        <taxon>Eukaryota</taxon>
        <taxon>Metazoa</taxon>
        <taxon>Ecdysozoa</taxon>
        <taxon>Arthropoda</taxon>
        <taxon>Hexapoda</taxon>
        <taxon>Insecta</taxon>
        <taxon>Pterygota</taxon>
        <taxon>Neoptera</taxon>
        <taxon>Polyneoptera</taxon>
        <taxon>Phasmatodea</taxon>
        <taxon>Timematodea</taxon>
        <taxon>Timematoidea</taxon>
        <taxon>Timematidae</taxon>
        <taxon>Timema</taxon>
    </lineage>
</organism>
<evidence type="ECO:0000313" key="2">
    <source>
        <dbReference type="EMBL" id="CAD7266268.1"/>
    </source>
</evidence>
<name>A0A7R9B4U9_TIMSH</name>
<feature type="compositionally biased region" description="Polar residues" evidence="1">
    <location>
        <begin position="18"/>
        <end position="33"/>
    </location>
</feature>
<feature type="region of interest" description="Disordered" evidence="1">
    <location>
        <begin position="1"/>
        <end position="53"/>
    </location>
</feature>
<evidence type="ECO:0000256" key="1">
    <source>
        <dbReference type="SAM" id="MobiDB-lite"/>
    </source>
</evidence>
<protein>
    <submittedName>
        <fullName evidence="2">Uncharacterized protein</fullName>
    </submittedName>
</protein>
<sequence length="178" mass="19888">MHPYIKASPQKEQKVDESITSGLSKESKLTIQDNRSHNEVSERQQGTSIEPAPYQQEIISHVPLRFQRASASKVPVLNQHRTSSKLSATYHYASSERAPARLQQIYQSLRPGKESFQVESVKRIQNASEAIDYLHSLEDISSVAQAYNTTLVPTANTLHGAFTRVPIAIGVCLEYSHT</sequence>
<proteinExistence type="predicted"/>